<evidence type="ECO:0008006" key="2">
    <source>
        <dbReference type="Google" id="ProtNLM"/>
    </source>
</evidence>
<dbReference type="InterPro" id="IPR035069">
    <property type="entry name" value="TTHA1013/TTHA0281-like"/>
</dbReference>
<dbReference type="Proteomes" id="UP001234916">
    <property type="component" value="Chromosome"/>
</dbReference>
<organism evidence="1">
    <name type="scientific">Candidatus Nitricoxidivorans perseverans</name>
    <dbReference type="NCBI Taxonomy" id="2975601"/>
    <lineage>
        <taxon>Bacteria</taxon>
        <taxon>Pseudomonadati</taxon>
        <taxon>Pseudomonadota</taxon>
        <taxon>Betaproteobacteria</taxon>
        <taxon>Nitrosomonadales</taxon>
        <taxon>Sterolibacteriaceae</taxon>
        <taxon>Candidatus Nitricoxidivorans</taxon>
    </lineage>
</organism>
<dbReference type="EMBL" id="CP107246">
    <property type="protein sequence ID" value="WIM06498.1"/>
    <property type="molecule type" value="Genomic_DNA"/>
</dbReference>
<reference evidence="1" key="1">
    <citation type="journal article" date="2023" name="Nat. Microbiol.">
        <title>Enrichment and characterization of a nitric oxide-reducing microbial community in a continuous bioreactor.</title>
        <authorList>
            <person name="Garrido-Amador P."/>
            <person name="Stortenbeker N."/>
            <person name="Wessels H.J.C.T."/>
            <person name="Speth D.R."/>
            <person name="Garcia-Heredia I."/>
            <person name="Kartal B."/>
        </authorList>
    </citation>
    <scope>NUCLEOTIDE SEQUENCE</scope>
    <source>
        <strain evidence="1">MAG1</strain>
    </source>
</reference>
<dbReference type="SUPFAM" id="SSF143100">
    <property type="entry name" value="TTHA1013/TTHA0281-like"/>
    <property type="match status" value="1"/>
</dbReference>
<sequence length="60" mass="7102">MKFTFWREDDFFIGFLNEYPDYRTQGVSKEELVENLRDLLGDLESGEVPHVHKVEELLVA</sequence>
<accession>A0AA49FME7</accession>
<gene>
    <name evidence="1" type="ORF">OHM77_04325</name>
</gene>
<proteinExistence type="predicted"/>
<protein>
    <recommendedName>
        <fullName evidence="2">Type II toxin-antitoxin system HicB family antitoxin</fullName>
    </recommendedName>
</protein>
<name>A0AA49FME7_9PROT</name>
<dbReference type="AlphaFoldDB" id="A0AA49FME7"/>
<dbReference type="KEGG" id="npv:OHM77_04325"/>
<evidence type="ECO:0000313" key="1">
    <source>
        <dbReference type="EMBL" id="WIM06498.1"/>
    </source>
</evidence>